<dbReference type="InterPro" id="IPR043136">
    <property type="entry name" value="B30.2/SPRY_sf"/>
</dbReference>
<reference evidence="4" key="3">
    <citation type="submission" date="2025-08" db="UniProtKB">
        <authorList>
            <consortium name="Ensembl"/>
        </authorList>
    </citation>
    <scope>IDENTIFICATION</scope>
</reference>
<organism evidence="4 5">
    <name type="scientific">Astyanax mexicanus</name>
    <name type="common">Blind cave fish</name>
    <name type="synonym">Astyanax fasciatus mexicanus</name>
    <dbReference type="NCBI Taxonomy" id="7994"/>
    <lineage>
        <taxon>Eukaryota</taxon>
        <taxon>Metazoa</taxon>
        <taxon>Chordata</taxon>
        <taxon>Craniata</taxon>
        <taxon>Vertebrata</taxon>
        <taxon>Euteleostomi</taxon>
        <taxon>Actinopterygii</taxon>
        <taxon>Neopterygii</taxon>
        <taxon>Teleostei</taxon>
        <taxon>Ostariophysi</taxon>
        <taxon>Characiformes</taxon>
        <taxon>Characoidei</taxon>
        <taxon>Acestrorhamphidae</taxon>
        <taxon>Acestrorhamphinae</taxon>
        <taxon>Astyanax</taxon>
    </lineage>
</organism>
<dbReference type="SUPFAM" id="SSF52047">
    <property type="entry name" value="RNI-like"/>
    <property type="match status" value="1"/>
</dbReference>
<keyword evidence="5" id="KW-1185">Reference proteome</keyword>
<accession>A0A3B1KCL9</accession>
<dbReference type="InParanoid" id="A0A3B1KCL9"/>
<sequence>KLTAGLKSSHCKVQILRSGFLSVFSIPDESDIHYAANLNTIQNVLYLCRLSGCMITNTGCASLYSALRLNSSNLKELDLTYNHLEESGVKLLNARQEYPRCTPRYGQLGGVINFVFVLFLFTLDPNTAHTRLSLSEGNRKVECKLSNNILSSLCFPKCCFEICMLHLKHYWGTVHIIGKGDCKYQKNITVSLENSKSLLNSCCRFSGAATYSSVLNLEPCMDLHVRK</sequence>
<name>A0A3B1KCL9_ASTMX</name>
<reference evidence="5" key="2">
    <citation type="journal article" date="2014" name="Nat. Commun.">
        <title>The cavefish genome reveals candidate genes for eye loss.</title>
        <authorList>
            <person name="McGaugh S.E."/>
            <person name="Gross J.B."/>
            <person name="Aken B."/>
            <person name="Blin M."/>
            <person name="Borowsky R."/>
            <person name="Chalopin D."/>
            <person name="Hinaux H."/>
            <person name="Jeffery W.R."/>
            <person name="Keene A."/>
            <person name="Ma L."/>
            <person name="Minx P."/>
            <person name="Murphy D."/>
            <person name="O'Quin K.E."/>
            <person name="Retaux S."/>
            <person name="Rohner N."/>
            <person name="Searle S.M."/>
            <person name="Stahl B.A."/>
            <person name="Tabin C."/>
            <person name="Volff J.N."/>
            <person name="Yoshizawa M."/>
            <person name="Warren W.C."/>
        </authorList>
    </citation>
    <scope>NUCLEOTIDE SEQUENCE [LARGE SCALE GENOMIC DNA]</scope>
    <source>
        <strain evidence="5">female</strain>
    </source>
</reference>
<evidence type="ECO:0000256" key="1">
    <source>
        <dbReference type="ARBA" id="ARBA00022614"/>
    </source>
</evidence>
<keyword evidence="1" id="KW-0433">Leucine-rich repeat</keyword>
<dbReference type="PANTHER" id="PTHR24106">
    <property type="entry name" value="NACHT, LRR AND CARD DOMAINS-CONTAINING"/>
    <property type="match status" value="1"/>
</dbReference>
<dbReference type="GeneTree" id="ENSGT00990000203737"/>
<dbReference type="InterPro" id="IPR032675">
    <property type="entry name" value="LRR_dom_sf"/>
</dbReference>
<dbReference type="Ensembl" id="ENSAMXT00000044881.1">
    <property type="protein sequence ID" value="ENSAMXP00000052208.1"/>
    <property type="gene ID" value="ENSAMXG00000041423.1"/>
</dbReference>
<evidence type="ECO:0000313" key="5">
    <source>
        <dbReference type="Proteomes" id="UP000018467"/>
    </source>
</evidence>
<dbReference type="Pfam" id="PF13765">
    <property type="entry name" value="PRY"/>
    <property type="match status" value="1"/>
</dbReference>
<dbReference type="Gene3D" id="3.80.10.10">
    <property type="entry name" value="Ribonuclease Inhibitor"/>
    <property type="match status" value="1"/>
</dbReference>
<feature type="domain" description="SPRY-associated" evidence="3">
    <location>
        <begin position="122"/>
        <end position="147"/>
    </location>
</feature>
<dbReference type="Bgee" id="ENSAMXG00000041423">
    <property type="expression patterns" value="Expressed in pharyngeal gill and 4 other cell types or tissues"/>
</dbReference>
<dbReference type="Proteomes" id="UP000018467">
    <property type="component" value="Unassembled WGS sequence"/>
</dbReference>
<protein>
    <recommendedName>
        <fullName evidence="3">SPRY-associated domain-containing protein</fullName>
    </recommendedName>
</protein>
<reference evidence="5" key="1">
    <citation type="submission" date="2013-03" db="EMBL/GenBank/DDBJ databases">
        <authorList>
            <person name="Jeffery W."/>
            <person name="Warren W."/>
            <person name="Wilson R.K."/>
        </authorList>
    </citation>
    <scope>NUCLEOTIDE SEQUENCE</scope>
    <source>
        <strain evidence="5">female</strain>
    </source>
</reference>
<proteinExistence type="predicted"/>
<evidence type="ECO:0000313" key="4">
    <source>
        <dbReference type="Ensembl" id="ENSAMXP00000052208.1"/>
    </source>
</evidence>
<dbReference type="InterPro" id="IPR051261">
    <property type="entry name" value="NLR"/>
</dbReference>
<dbReference type="Gene3D" id="2.60.120.920">
    <property type="match status" value="1"/>
</dbReference>
<evidence type="ECO:0000259" key="3">
    <source>
        <dbReference type="Pfam" id="PF13765"/>
    </source>
</evidence>
<keyword evidence="2" id="KW-0677">Repeat</keyword>
<reference evidence="4" key="4">
    <citation type="submission" date="2025-09" db="UniProtKB">
        <authorList>
            <consortium name="Ensembl"/>
        </authorList>
    </citation>
    <scope>IDENTIFICATION</scope>
</reference>
<evidence type="ECO:0000256" key="2">
    <source>
        <dbReference type="ARBA" id="ARBA00022737"/>
    </source>
</evidence>
<dbReference type="STRING" id="7994.ENSAMXP00000052208"/>
<dbReference type="InterPro" id="IPR006574">
    <property type="entry name" value="PRY"/>
</dbReference>
<dbReference type="AlphaFoldDB" id="A0A3B1KCL9"/>